<comment type="similarity">
    <text evidence="2">Belongs to the UPP synthase family.</text>
</comment>
<dbReference type="Proteomes" id="UP000826709">
    <property type="component" value="Chromosome"/>
</dbReference>
<dbReference type="InterPro" id="IPR036424">
    <property type="entry name" value="UPP_synth-like_sf"/>
</dbReference>
<comment type="catalytic activity">
    <reaction evidence="2">
        <text>geranylgeranyl diphosphate + 7 isopentenyl diphosphate = tri-trans,hepta-cis-undecaprenyl diphosphate + 7 diphosphate</text>
        <dbReference type="Rhea" id="RHEA:27622"/>
        <dbReference type="ChEBI" id="CHEBI:33019"/>
        <dbReference type="ChEBI" id="CHEBI:57533"/>
        <dbReference type="ChEBI" id="CHEBI:60388"/>
        <dbReference type="ChEBI" id="CHEBI:128769"/>
        <dbReference type="EC" id="2.5.1.89"/>
    </reaction>
</comment>
<dbReference type="HAMAP" id="MF_01139">
    <property type="entry name" value="ISPT"/>
    <property type="match status" value="1"/>
</dbReference>
<dbReference type="GO" id="GO:0045547">
    <property type="term" value="F:ditrans,polycis-polyprenyl diphosphate synthase [(2E,6E)-farnesyl diphosphate specific] activity"/>
    <property type="evidence" value="ECO:0007669"/>
    <property type="project" value="TreeGrafter"/>
</dbReference>
<feature type="binding site" evidence="2">
    <location>
        <position position="82"/>
    </location>
    <ligand>
        <name>substrate</name>
    </ligand>
</feature>
<evidence type="ECO:0000256" key="1">
    <source>
        <dbReference type="ARBA" id="ARBA00022679"/>
    </source>
</evidence>
<dbReference type="PROSITE" id="PS01066">
    <property type="entry name" value="UPP_SYNTHASE"/>
    <property type="match status" value="1"/>
</dbReference>
<dbReference type="PANTHER" id="PTHR10291:SF43">
    <property type="entry name" value="DEHYDRODOLICHYL DIPHOSPHATE SYNTHASE COMPLEX SUBUNIT DHDDS"/>
    <property type="match status" value="1"/>
</dbReference>
<proteinExistence type="inferred from homology"/>
<evidence type="ECO:0000256" key="2">
    <source>
        <dbReference type="HAMAP-Rule" id="MF_01139"/>
    </source>
</evidence>
<comment type="subunit">
    <text evidence="2">Homodimer.</text>
</comment>
<feature type="binding site" evidence="2">
    <location>
        <position position="221"/>
    </location>
    <ligand>
        <name>Mg(2+)</name>
        <dbReference type="ChEBI" id="CHEBI:18420"/>
    </ligand>
</feature>
<dbReference type="EMBL" id="CP037968">
    <property type="protein sequence ID" value="QYZ79721.1"/>
    <property type="molecule type" value="Genomic_DNA"/>
</dbReference>
<dbReference type="KEGG" id="mfk:E2N92_09930"/>
<dbReference type="Gene3D" id="3.40.1180.10">
    <property type="entry name" value="Decaprenyl diphosphate synthase-like"/>
    <property type="match status" value="1"/>
</dbReference>
<dbReference type="Pfam" id="PF01255">
    <property type="entry name" value="Prenyltransf"/>
    <property type="match status" value="1"/>
</dbReference>
<sequence length="254" mass="29723">MNLRGQIEPLYERYLNWQCKHIPAHIAIIQDGNRRYARLNNVGTIDGHRAGAETTQRVLEWAQDLGIRTITLYSFSTENFKRDPAEVDYLFELFKRKFAEIREDDRVHRNQIRVQMIGDRSMLPHDLLEIIEAAEDATRHYSRYFLNIALAYGGRNEIVHAARGVVAGVREGTVKADAITPKTVEYYLYDGIHLPPVDLIVRTGNERRTSNFLPWMANGNECAVYFCAPYWPVFRKIDLLRAIRVYDQRVRRRR</sequence>
<keyword evidence="2" id="KW-0460">Magnesium</keyword>
<dbReference type="AlphaFoldDB" id="A0A8G1A3E9"/>
<gene>
    <name evidence="2 3" type="primary">uppS</name>
    <name evidence="3" type="ORF">E2N92_09930</name>
</gene>
<keyword evidence="2" id="KW-0479">Metal-binding</keyword>
<feature type="binding site" evidence="2">
    <location>
        <position position="202"/>
    </location>
    <ligand>
        <name>substrate</name>
    </ligand>
</feature>
<feature type="binding site" evidence="2">
    <location>
        <position position="80"/>
    </location>
    <ligand>
        <name>substrate</name>
    </ligand>
</feature>
<dbReference type="PANTHER" id="PTHR10291">
    <property type="entry name" value="DEHYDRODOLICHYL DIPHOSPHATE SYNTHASE FAMILY MEMBER"/>
    <property type="match status" value="1"/>
</dbReference>
<dbReference type="GO" id="GO:0000287">
    <property type="term" value="F:magnesium ion binding"/>
    <property type="evidence" value="ECO:0007669"/>
    <property type="project" value="UniProtKB-UniRule"/>
</dbReference>
<feature type="active site" description="Proton acceptor" evidence="2">
    <location>
        <position position="79"/>
    </location>
</feature>
<feature type="active site" evidence="2">
    <location>
        <position position="31"/>
    </location>
</feature>
<name>A0A8G1A3E9_9EURY</name>
<comment type="function">
    <text evidence="2">Catalyzes the sequential condensation of isopentenyl diphosphate (IPP) with geranylgeranyl diphosphate (GGPP) to yield (2Z,6Z,10Z,14Z,18Z,22Z,26Z,30E,34E,38E)-undecaprenyl diphosphate (tritrans,heptacis-UPP). It is probably the precursor of glycosyl carrier lipids.</text>
</comment>
<keyword evidence="4" id="KW-1185">Reference proteome</keyword>
<comment type="caution">
    <text evidence="2">Lacks conserved residue(s) required for the propagation of feature annotation.</text>
</comment>
<dbReference type="NCBIfam" id="TIGR00055">
    <property type="entry name" value="uppS"/>
    <property type="match status" value="1"/>
</dbReference>
<comment type="cofactor">
    <cofactor evidence="2">
        <name>Mg(2+)</name>
        <dbReference type="ChEBI" id="CHEBI:18420"/>
    </cofactor>
    <text evidence="2">Binds 2 magnesium ions per subunit.</text>
</comment>
<reference evidence="3" key="1">
    <citation type="journal article" date="2005" name="Int. J. Syst. Evol. Microbiol.">
        <title>Methanofollis formosanus sp. nov., isolated from a fish pond.</title>
        <authorList>
            <person name="Wu S.Y."/>
            <person name="Chen S.C."/>
            <person name="Lai M.C."/>
        </authorList>
    </citation>
    <scope>NUCLEOTIDE SEQUENCE</scope>
    <source>
        <strain evidence="3">ML15</strain>
    </source>
</reference>
<feature type="binding site" evidence="2">
    <location>
        <begin position="32"/>
        <end position="35"/>
    </location>
    <ligand>
        <name>substrate</name>
    </ligand>
</feature>
<keyword evidence="1 2" id="KW-0808">Transferase</keyword>
<accession>A0A8G1A3E9</accession>
<dbReference type="GO" id="GO:0016094">
    <property type="term" value="P:polyprenol biosynthetic process"/>
    <property type="evidence" value="ECO:0007669"/>
    <property type="project" value="TreeGrafter"/>
</dbReference>
<dbReference type="InterPro" id="IPR018520">
    <property type="entry name" value="UPP_synth-like_CS"/>
</dbReference>
<evidence type="ECO:0000313" key="3">
    <source>
        <dbReference type="EMBL" id="QYZ79721.1"/>
    </source>
</evidence>
<organism evidence="3 4">
    <name type="scientific">Methanofollis formosanus</name>
    <dbReference type="NCBI Taxonomy" id="299308"/>
    <lineage>
        <taxon>Archaea</taxon>
        <taxon>Methanobacteriati</taxon>
        <taxon>Methanobacteriota</taxon>
        <taxon>Stenosarchaea group</taxon>
        <taxon>Methanomicrobia</taxon>
        <taxon>Methanomicrobiales</taxon>
        <taxon>Methanomicrobiaceae</taxon>
        <taxon>Methanofollis</taxon>
    </lineage>
</organism>
<dbReference type="CDD" id="cd00475">
    <property type="entry name" value="Cis_IPPS"/>
    <property type="match status" value="1"/>
</dbReference>
<dbReference type="OrthoDB" id="8293at2157"/>
<reference evidence="3" key="2">
    <citation type="submission" date="2019-03" db="EMBL/GenBank/DDBJ databases">
        <authorList>
            <person name="Chen S.-C."/>
            <person name="Wu S.-Y."/>
            <person name="Lai M.-C."/>
        </authorList>
    </citation>
    <scope>NUCLEOTIDE SEQUENCE</scope>
    <source>
        <strain evidence="3">ML15</strain>
    </source>
</reference>
<protein>
    <recommendedName>
        <fullName evidence="2">Tritrans,polycis-undecaprenyl-diphosphate synthase (geranylgeranyl-diphosphate specific)</fullName>
        <ecNumber evidence="2">2.5.1.89</ecNumber>
    </recommendedName>
    <alternativeName>
        <fullName evidence="2">Undecaprenyl diphosphate synthase</fullName>
        <shortName evidence="2">UDS</shortName>
    </alternativeName>
    <alternativeName>
        <fullName evidence="2">Undecaprenyl pyrophosphate synthase</fullName>
        <shortName evidence="2">UPP synthase</shortName>
    </alternativeName>
</protein>
<dbReference type="SUPFAM" id="SSF64005">
    <property type="entry name" value="Undecaprenyl diphosphate synthase"/>
    <property type="match status" value="1"/>
</dbReference>
<feature type="binding site" evidence="2">
    <location>
        <begin position="208"/>
        <end position="210"/>
    </location>
    <ligand>
        <name>substrate</name>
    </ligand>
</feature>
<dbReference type="EC" id="2.5.1.89" evidence="2"/>
<feature type="binding site" evidence="2">
    <location>
        <begin position="76"/>
        <end position="78"/>
    </location>
    <ligand>
        <name>substrate</name>
    </ligand>
</feature>
<feature type="binding site" evidence="2">
    <location>
        <position position="48"/>
    </location>
    <ligand>
        <name>substrate</name>
    </ligand>
</feature>
<dbReference type="InterPro" id="IPR001441">
    <property type="entry name" value="UPP_synth-like"/>
</dbReference>
<evidence type="ECO:0000313" key="4">
    <source>
        <dbReference type="Proteomes" id="UP000826709"/>
    </source>
</evidence>
<feature type="binding site" evidence="2">
    <location>
        <position position="31"/>
    </location>
    <ligand>
        <name>Mg(2+)</name>
        <dbReference type="ChEBI" id="CHEBI:18420"/>
    </ligand>
</feature>